<dbReference type="EMBL" id="JAHUZN010000013">
    <property type="protein sequence ID" value="KAG8473818.1"/>
    <property type="molecule type" value="Genomic_DNA"/>
</dbReference>
<dbReference type="Proteomes" id="UP000701853">
    <property type="component" value="Chromosome 13"/>
</dbReference>
<dbReference type="Gene3D" id="3.40.30.10">
    <property type="entry name" value="Glutaredoxin"/>
    <property type="match status" value="1"/>
</dbReference>
<name>A0A8J5XZ20_9ROSI</name>
<dbReference type="PANTHER" id="PTHR45669:SF36">
    <property type="entry name" value="GLUTAREDOXIN DOMAIN-CONTAINING PROTEIN"/>
    <property type="match status" value="1"/>
</dbReference>
<feature type="domain" description="Glutaredoxin" evidence="1">
    <location>
        <begin position="156"/>
        <end position="223"/>
    </location>
</feature>
<evidence type="ECO:0000313" key="2">
    <source>
        <dbReference type="EMBL" id="KAG8473818.1"/>
    </source>
</evidence>
<evidence type="ECO:0000259" key="1">
    <source>
        <dbReference type="Pfam" id="PF00462"/>
    </source>
</evidence>
<dbReference type="InterPro" id="IPR002109">
    <property type="entry name" value="Glutaredoxin"/>
</dbReference>
<dbReference type="Pfam" id="PF00462">
    <property type="entry name" value="Glutaredoxin"/>
    <property type="match status" value="1"/>
</dbReference>
<dbReference type="InterPro" id="IPR036249">
    <property type="entry name" value="Thioredoxin-like_sf"/>
</dbReference>
<dbReference type="SUPFAM" id="SSF52833">
    <property type="entry name" value="Thioredoxin-like"/>
    <property type="match status" value="1"/>
</dbReference>
<evidence type="ECO:0000313" key="3">
    <source>
        <dbReference type="Proteomes" id="UP000701853"/>
    </source>
</evidence>
<dbReference type="PANTHER" id="PTHR45669">
    <property type="entry name" value="GLUTAREDOXIN DOMAIN-CONTAINING CYSTEINE-RICH PROTEIN CG12206-RELATED"/>
    <property type="match status" value="1"/>
</dbReference>
<dbReference type="AlphaFoldDB" id="A0A8J5XZ20"/>
<gene>
    <name evidence="2" type="ORF">CXB51_035910</name>
</gene>
<dbReference type="Pfam" id="PF23733">
    <property type="entry name" value="GRXCR1-2_C"/>
    <property type="match status" value="1"/>
</dbReference>
<reference evidence="2 3" key="1">
    <citation type="journal article" date="2021" name="bioRxiv">
        <title>The Gossypium anomalum genome as a resource for cotton improvement and evolutionary analysis of hybrid incompatibility.</title>
        <authorList>
            <person name="Grover C.E."/>
            <person name="Yuan D."/>
            <person name="Arick M.A."/>
            <person name="Miller E.R."/>
            <person name="Hu G."/>
            <person name="Peterson D.G."/>
            <person name="Wendel J.F."/>
            <person name="Udall J.A."/>
        </authorList>
    </citation>
    <scope>NUCLEOTIDE SEQUENCE [LARGE SCALE GENOMIC DNA]</scope>
    <source>
        <strain evidence="2">JFW-Udall</strain>
        <tissue evidence="2">Leaf</tissue>
    </source>
</reference>
<organism evidence="2 3">
    <name type="scientific">Gossypium anomalum</name>
    <dbReference type="NCBI Taxonomy" id="47600"/>
    <lineage>
        <taxon>Eukaryota</taxon>
        <taxon>Viridiplantae</taxon>
        <taxon>Streptophyta</taxon>
        <taxon>Embryophyta</taxon>
        <taxon>Tracheophyta</taxon>
        <taxon>Spermatophyta</taxon>
        <taxon>Magnoliopsida</taxon>
        <taxon>eudicotyledons</taxon>
        <taxon>Gunneridae</taxon>
        <taxon>Pentapetalae</taxon>
        <taxon>rosids</taxon>
        <taxon>malvids</taxon>
        <taxon>Malvales</taxon>
        <taxon>Malvaceae</taxon>
        <taxon>Malvoideae</taxon>
        <taxon>Gossypium</taxon>
    </lineage>
</organism>
<accession>A0A8J5XZ20</accession>
<keyword evidence="3" id="KW-1185">Reference proteome</keyword>
<comment type="caution">
    <text evidence="2">The sequence shown here is derived from an EMBL/GenBank/DDBJ whole genome shotgun (WGS) entry which is preliminary data.</text>
</comment>
<dbReference type="CDD" id="cd03031">
    <property type="entry name" value="GRX_GRX_like"/>
    <property type="match status" value="1"/>
</dbReference>
<proteinExistence type="predicted"/>
<protein>
    <recommendedName>
        <fullName evidence="1">Glutaredoxin domain-containing protein</fullName>
    </recommendedName>
</protein>
<sequence>MPHVSLSLSLPSPLLHPPKALNQNIFNSNPHSPYILSSRSRVPFIISKTPIYLQTLQKKHPPKIKIPLQMIPQWLRSPSRAATTNPTKSPSHFSFSSFKDIDAILKEEEQQQVLYPQSPKRPSIFHRVKLSTTVLRAWSSSNRRPLTLPNADQRVVVFLTSLRVVRKTFEDCKTVRSILRGFNVPIDERDVSLDSSFLDELQGIIGRNKSFTLPLVFIGGTYIGGAEEVKRLHECGELKKMIGGLPSVVGSSVCNLCEGLRFILCPQCNGSHKIYSEKTGFRSCADCNTNGLVRCPSCNPSGHRRISYSFS</sequence>
<dbReference type="OrthoDB" id="423313at2759"/>
<dbReference type="PROSITE" id="PS51354">
    <property type="entry name" value="GLUTAREDOXIN_2"/>
    <property type="match status" value="1"/>
</dbReference>